<sequence>MKRLELLFTFLQLPIDYLMLLLAGITAYGLRYTKFVTSIRPILFDLPWTRFWPTLLAVALGWIIIFGFSGLYSTNPNRKFAREITRIIMACSTSFAAITIYVFFTLQKFDSRFLVLAGWLLAMLYVFLGRLLIRGLKSLLYRAGVGLRRTVIIGQASIAEIIIDTLRSKPYLGYKVIGNFDHFTNSTIATLLKKTPDEIIFTDPKADEEEALSAIDFANQHHVVFKYSADLFDTISTNMAVSTVAGIPIIELRRTRLTGWGKIIKRFVDIVGSLVLLVLSLPVFLVTSIIILLETGFPVIYKNERVGQSGKKFFTLKFRSMFQKDSTGKQFGSSGKKALQKEAELIKTNNSKSGPVYKIKNDPRITPTGNFLRRFSLDELPQFWNVLKGEMSLVGPRPHQPREVNNYEKRHSILLAIKPGITGLAQISGRSNLTFEEEARLDTFYIENWNFLLDLIILIKTPFIVLKRKGAW</sequence>
<dbReference type="GO" id="GO:0016020">
    <property type="term" value="C:membrane"/>
    <property type="evidence" value="ECO:0007669"/>
    <property type="project" value="UniProtKB-SubCell"/>
</dbReference>
<proteinExistence type="inferred from homology"/>
<dbReference type="Proteomes" id="UP000177953">
    <property type="component" value="Unassembled WGS sequence"/>
</dbReference>
<organism evidence="9 10">
    <name type="scientific">Candidatus Magasanikbacteria bacterium RIFCSPHIGHO2_01_FULL_47_8</name>
    <dbReference type="NCBI Taxonomy" id="1798673"/>
    <lineage>
        <taxon>Bacteria</taxon>
        <taxon>Candidatus Magasanikiibacteriota</taxon>
    </lineage>
</organism>
<evidence type="ECO:0000313" key="9">
    <source>
        <dbReference type="EMBL" id="OGH70712.1"/>
    </source>
</evidence>
<dbReference type="Pfam" id="PF13727">
    <property type="entry name" value="CoA_binding_3"/>
    <property type="match status" value="1"/>
</dbReference>
<comment type="caution">
    <text evidence="9">The sequence shown here is derived from an EMBL/GenBank/DDBJ whole genome shotgun (WGS) entry which is preliminary data.</text>
</comment>
<gene>
    <name evidence="9" type="ORF">A2754_02625</name>
</gene>
<evidence type="ECO:0000256" key="1">
    <source>
        <dbReference type="ARBA" id="ARBA00004141"/>
    </source>
</evidence>
<feature type="transmembrane region" description="Helical" evidence="7">
    <location>
        <begin position="50"/>
        <end position="72"/>
    </location>
</feature>
<evidence type="ECO:0000256" key="4">
    <source>
        <dbReference type="ARBA" id="ARBA00022692"/>
    </source>
</evidence>
<evidence type="ECO:0000259" key="8">
    <source>
        <dbReference type="Pfam" id="PF02397"/>
    </source>
</evidence>
<evidence type="ECO:0000256" key="3">
    <source>
        <dbReference type="ARBA" id="ARBA00022679"/>
    </source>
</evidence>
<dbReference type="PANTHER" id="PTHR30576:SF10">
    <property type="entry name" value="SLL5057 PROTEIN"/>
    <property type="match status" value="1"/>
</dbReference>
<keyword evidence="3" id="KW-0808">Transferase</keyword>
<evidence type="ECO:0000256" key="7">
    <source>
        <dbReference type="SAM" id="Phobius"/>
    </source>
</evidence>
<protein>
    <recommendedName>
        <fullName evidence="8">Bacterial sugar transferase domain-containing protein</fullName>
    </recommendedName>
</protein>
<dbReference type="EMBL" id="MFPU01000002">
    <property type="protein sequence ID" value="OGH70712.1"/>
    <property type="molecule type" value="Genomic_DNA"/>
</dbReference>
<feature type="transmembrane region" description="Helical" evidence="7">
    <location>
        <begin position="7"/>
        <end position="30"/>
    </location>
</feature>
<evidence type="ECO:0000256" key="2">
    <source>
        <dbReference type="ARBA" id="ARBA00006464"/>
    </source>
</evidence>
<dbReference type="Pfam" id="PF02397">
    <property type="entry name" value="Bac_transf"/>
    <property type="match status" value="1"/>
</dbReference>
<dbReference type="NCBIfam" id="TIGR03025">
    <property type="entry name" value="EPS_sugtrans"/>
    <property type="match status" value="1"/>
</dbReference>
<evidence type="ECO:0000256" key="6">
    <source>
        <dbReference type="ARBA" id="ARBA00023136"/>
    </source>
</evidence>
<evidence type="ECO:0000256" key="5">
    <source>
        <dbReference type="ARBA" id="ARBA00022989"/>
    </source>
</evidence>
<dbReference type="PANTHER" id="PTHR30576">
    <property type="entry name" value="COLANIC BIOSYNTHESIS UDP-GLUCOSE LIPID CARRIER TRANSFERASE"/>
    <property type="match status" value="1"/>
</dbReference>
<keyword evidence="5 7" id="KW-1133">Transmembrane helix</keyword>
<comment type="similarity">
    <text evidence="2">Belongs to the bacterial sugar transferase family.</text>
</comment>
<comment type="subcellular location">
    <subcellularLocation>
        <location evidence="1">Membrane</location>
        <topology evidence="1">Multi-pass membrane protein</topology>
    </subcellularLocation>
</comment>
<dbReference type="InterPro" id="IPR017475">
    <property type="entry name" value="EPS_sugar_tfrase"/>
</dbReference>
<dbReference type="AlphaFoldDB" id="A0A1F6MGD1"/>
<feature type="transmembrane region" description="Helical" evidence="7">
    <location>
        <begin position="113"/>
        <end position="133"/>
    </location>
</feature>
<reference evidence="9 10" key="1">
    <citation type="journal article" date="2016" name="Nat. Commun.">
        <title>Thousands of microbial genomes shed light on interconnected biogeochemical processes in an aquifer system.</title>
        <authorList>
            <person name="Anantharaman K."/>
            <person name="Brown C.T."/>
            <person name="Hug L.A."/>
            <person name="Sharon I."/>
            <person name="Castelle C.J."/>
            <person name="Probst A.J."/>
            <person name="Thomas B.C."/>
            <person name="Singh A."/>
            <person name="Wilkins M.J."/>
            <person name="Karaoz U."/>
            <person name="Brodie E.L."/>
            <person name="Williams K.H."/>
            <person name="Hubbard S.S."/>
            <person name="Banfield J.F."/>
        </authorList>
    </citation>
    <scope>NUCLEOTIDE SEQUENCE [LARGE SCALE GENOMIC DNA]</scope>
</reference>
<dbReference type="InterPro" id="IPR003362">
    <property type="entry name" value="Bact_transf"/>
</dbReference>
<feature type="domain" description="Bacterial sugar transferase" evidence="8">
    <location>
        <begin position="265"/>
        <end position="467"/>
    </location>
</feature>
<evidence type="ECO:0000313" key="10">
    <source>
        <dbReference type="Proteomes" id="UP000177953"/>
    </source>
</evidence>
<feature type="transmembrane region" description="Helical" evidence="7">
    <location>
        <begin position="84"/>
        <end position="107"/>
    </location>
</feature>
<keyword evidence="6 7" id="KW-0472">Membrane</keyword>
<accession>A0A1F6MGD1</accession>
<dbReference type="GO" id="GO:0016780">
    <property type="term" value="F:phosphotransferase activity, for other substituted phosphate groups"/>
    <property type="evidence" value="ECO:0007669"/>
    <property type="project" value="TreeGrafter"/>
</dbReference>
<name>A0A1F6MGD1_9BACT</name>
<feature type="transmembrane region" description="Helical" evidence="7">
    <location>
        <begin position="270"/>
        <end position="293"/>
    </location>
</feature>
<keyword evidence="4 7" id="KW-0812">Transmembrane</keyword>